<sequence>MAVTIATSLRKCSRKMREEGVTAQPTSAEAEMVIAGNLCRCTGYRPILDVSKSFASDVDIEDLGITTFLESSEDAHSNKDSLKPYQPGKDPKFPSFLENQTMESLEFSSIGPGEERS</sequence>
<organism evidence="4 5">
    <name type="scientific">Riccia fluitans</name>
    <dbReference type="NCBI Taxonomy" id="41844"/>
    <lineage>
        <taxon>Eukaryota</taxon>
        <taxon>Viridiplantae</taxon>
        <taxon>Streptophyta</taxon>
        <taxon>Embryophyta</taxon>
        <taxon>Marchantiophyta</taxon>
        <taxon>Marchantiopsida</taxon>
        <taxon>Marchantiidae</taxon>
        <taxon>Marchantiales</taxon>
        <taxon>Ricciaceae</taxon>
        <taxon>Riccia</taxon>
    </lineage>
</organism>
<dbReference type="Gene3D" id="1.10.150.120">
    <property type="entry name" value="[2Fe-2S]-binding domain"/>
    <property type="match status" value="1"/>
</dbReference>
<dbReference type="PANTHER" id="PTHR11908">
    <property type="entry name" value="XANTHINE DEHYDROGENASE"/>
    <property type="match status" value="1"/>
</dbReference>
<gene>
    <name evidence="4" type="ORF">R1flu_023806</name>
</gene>
<feature type="region of interest" description="Disordered" evidence="2">
    <location>
        <begin position="72"/>
        <end position="117"/>
    </location>
</feature>
<feature type="domain" description="[2Fe-2S]-binding" evidence="3">
    <location>
        <begin position="19"/>
        <end position="49"/>
    </location>
</feature>
<name>A0ABD1XT63_9MARC</name>
<proteinExistence type="predicted"/>
<protein>
    <recommendedName>
        <fullName evidence="3">[2Fe-2S]-binding domain-containing protein</fullName>
    </recommendedName>
</protein>
<keyword evidence="5" id="KW-1185">Reference proteome</keyword>
<dbReference type="Pfam" id="PF01799">
    <property type="entry name" value="Fer2_2"/>
    <property type="match status" value="1"/>
</dbReference>
<accession>A0ABD1XT63</accession>
<feature type="compositionally biased region" description="Polar residues" evidence="2">
    <location>
        <begin position="97"/>
        <end position="107"/>
    </location>
</feature>
<dbReference type="EMBL" id="JBHFFA010000007">
    <property type="protein sequence ID" value="KAL2612114.1"/>
    <property type="molecule type" value="Genomic_DNA"/>
</dbReference>
<dbReference type="AlphaFoldDB" id="A0ABD1XT63"/>
<dbReference type="InterPro" id="IPR002888">
    <property type="entry name" value="2Fe-2S-bd"/>
</dbReference>
<evidence type="ECO:0000313" key="4">
    <source>
        <dbReference type="EMBL" id="KAL2612114.1"/>
    </source>
</evidence>
<evidence type="ECO:0000313" key="5">
    <source>
        <dbReference type="Proteomes" id="UP001605036"/>
    </source>
</evidence>
<evidence type="ECO:0000259" key="3">
    <source>
        <dbReference type="Pfam" id="PF01799"/>
    </source>
</evidence>
<reference evidence="4 5" key="1">
    <citation type="submission" date="2024-09" db="EMBL/GenBank/DDBJ databases">
        <title>Chromosome-scale assembly of Riccia fluitans.</title>
        <authorList>
            <person name="Paukszto L."/>
            <person name="Sawicki J."/>
            <person name="Karawczyk K."/>
            <person name="Piernik-Szablinska J."/>
            <person name="Szczecinska M."/>
            <person name="Mazdziarz M."/>
        </authorList>
    </citation>
    <scope>NUCLEOTIDE SEQUENCE [LARGE SCALE GENOMIC DNA]</scope>
    <source>
        <strain evidence="4">Rf_01</strain>
        <tissue evidence="4">Aerial parts of the thallus</tissue>
    </source>
</reference>
<dbReference type="SUPFAM" id="SSF47741">
    <property type="entry name" value="CO dehydrogenase ISP C-domain like"/>
    <property type="match status" value="1"/>
</dbReference>
<dbReference type="InterPro" id="IPR016208">
    <property type="entry name" value="Ald_Oxase/xanthine_DH-like"/>
</dbReference>
<dbReference type="Proteomes" id="UP001605036">
    <property type="component" value="Unassembled WGS sequence"/>
</dbReference>
<evidence type="ECO:0000256" key="2">
    <source>
        <dbReference type="SAM" id="MobiDB-lite"/>
    </source>
</evidence>
<evidence type="ECO:0000256" key="1">
    <source>
        <dbReference type="ARBA" id="ARBA00022505"/>
    </source>
</evidence>
<dbReference type="InterPro" id="IPR036884">
    <property type="entry name" value="2Fe-2S-bd_dom_sf"/>
</dbReference>
<feature type="compositionally biased region" description="Basic and acidic residues" evidence="2">
    <location>
        <begin position="73"/>
        <end position="82"/>
    </location>
</feature>
<comment type="caution">
    <text evidence="4">The sequence shown here is derived from an EMBL/GenBank/DDBJ whole genome shotgun (WGS) entry which is preliminary data.</text>
</comment>
<keyword evidence="1" id="KW-0500">Molybdenum</keyword>
<dbReference type="PANTHER" id="PTHR11908:SF132">
    <property type="entry name" value="ALDEHYDE OXIDASE 1-RELATED"/>
    <property type="match status" value="1"/>
</dbReference>